<evidence type="ECO:0000256" key="1">
    <source>
        <dbReference type="SAM" id="SignalP"/>
    </source>
</evidence>
<feature type="chain" id="PRO_5046941329" evidence="1">
    <location>
        <begin position="21"/>
        <end position="239"/>
    </location>
</feature>
<evidence type="ECO:0000313" key="2">
    <source>
        <dbReference type="EMBL" id="MDE5418988.1"/>
    </source>
</evidence>
<feature type="signal peptide" evidence="1">
    <location>
        <begin position="1"/>
        <end position="20"/>
    </location>
</feature>
<organism evidence="2 3">
    <name type="scientific">Paralabilibaculum antarcticum</name>
    <dbReference type="NCBI Taxonomy" id="2912572"/>
    <lineage>
        <taxon>Bacteria</taxon>
        <taxon>Pseudomonadati</taxon>
        <taxon>Bacteroidota</taxon>
        <taxon>Bacteroidia</taxon>
        <taxon>Marinilabiliales</taxon>
        <taxon>Marinifilaceae</taxon>
        <taxon>Paralabilibaculum</taxon>
    </lineage>
</organism>
<dbReference type="RefSeq" id="WP_275110317.1">
    <property type="nucleotide sequence ID" value="NZ_JAKJSC010000002.1"/>
</dbReference>
<accession>A0ABT5VUA4</accession>
<comment type="caution">
    <text evidence="2">The sequence shown here is derived from an EMBL/GenBank/DDBJ whole genome shotgun (WGS) entry which is preliminary data.</text>
</comment>
<gene>
    <name evidence="2" type="ORF">L3049_13360</name>
</gene>
<keyword evidence="3" id="KW-1185">Reference proteome</keyword>
<keyword evidence="1" id="KW-0732">Signal</keyword>
<dbReference type="Proteomes" id="UP001528920">
    <property type="component" value="Unassembled WGS sequence"/>
</dbReference>
<reference evidence="2 3" key="1">
    <citation type="submission" date="2022-01" db="EMBL/GenBank/DDBJ databases">
        <title>Labilibaculum sp. nov, a marine bacterium isolated from Antarctica.</title>
        <authorList>
            <person name="Dai W."/>
        </authorList>
    </citation>
    <scope>NUCLEOTIDE SEQUENCE [LARGE SCALE GENOMIC DNA]</scope>
    <source>
        <strain evidence="2 3">DW002</strain>
    </source>
</reference>
<dbReference type="EMBL" id="JAKJSC010000002">
    <property type="protein sequence ID" value="MDE5418988.1"/>
    <property type="molecule type" value="Genomic_DNA"/>
</dbReference>
<protein>
    <submittedName>
        <fullName evidence="2">Uncharacterized protein</fullName>
    </submittedName>
</protein>
<name>A0ABT5VUA4_9BACT</name>
<evidence type="ECO:0000313" key="3">
    <source>
        <dbReference type="Proteomes" id="UP001528920"/>
    </source>
</evidence>
<sequence>MKTVLLTSLLLLLTLQHTYSQEWKNMHTYKKETSKANLQNGCWLKKDRKRNTETWKQANYYNLSVDKGNEKYKNIRQIRDFYIFYNEFRMQQGHDIKWMGIASVAANQLAKMENCFLRLFVVRNKELVDFAHQGSTKVFAFSFPQLQQIYTSEQIITGDDALIWDKKYGTIEQCEILQPLYDQLSDKAIKKLERMAKGKGIFRFGVRKKLRFEGNINDCDDRYEHGKSKLIPYCNIHNH</sequence>
<proteinExistence type="predicted"/>